<reference evidence="3 4" key="1">
    <citation type="submission" date="2020-08" db="EMBL/GenBank/DDBJ databases">
        <title>Cohnella phylogeny.</title>
        <authorList>
            <person name="Dunlap C."/>
        </authorList>
    </citation>
    <scope>NUCLEOTIDE SEQUENCE [LARGE SCALE GENOMIC DNA]</scope>
    <source>
        <strain evidence="3 4">DSM 28246</strain>
    </source>
</reference>
<dbReference type="InterPro" id="IPR055247">
    <property type="entry name" value="InsJ-like_HTH"/>
</dbReference>
<dbReference type="Gene3D" id="1.10.10.10">
    <property type="entry name" value="Winged helix-like DNA-binding domain superfamily/Winged helix DNA-binding domain"/>
    <property type="match status" value="3"/>
</dbReference>
<feature type="domain" description="Insertion element IS150 protein InsJ-like helix-turn-helix" evidence="2">
    <location>
        <begin position="12"/>
        <end position="56"/>
    </location>
</feature>
<dbReference type="SUPFAM" id="SSF48295">
    <property type="entry name" value="TrpR-like"/>
    <property type="match status" value="3"/>
</dbReference>
<dbReference type="PANTHER" id="PTHR33795">
    <property type="entry name" value="INSERTION ELEMENT IS150 PROTEIN INSJ"/>
    <property type="match status" value="1"/>
</dbReference>
<organism evidence="3 4">
    <name type="scientific">Cohnella nanjingensis</name>
    <dbReference type="NCBI Taxonomy" id="1387779"/>
    <lineage>
        <taxon>Bacteria</taxon>
        <taxon>Bacillati</taxon>
        <taxon>Bacillota</taxon>
        <taxon>Bacilli</taxon>
        <taxon>Bacillales</taxon>
        <taxon>Paenibacillaceae</taxon>
        <taxon>Cohnella</taxon>
    </lineage>
</organism>
<dbReference type="InterPro" id="IPR052057">
    <property type="entry name" value="IS150/IS1296_orfA-like"/>
</dbReference>
<dbReference type="AlphaFoldDB" id="A0A7X0RXL5"/>
<gene>
    <name evidence="3" type="ORF">H7C19_26480</name>
</gene>
<feature type="non-terminal residue" evidence="3">
    <location>
        <position position="188"/>
    </location>
</feature>
<feature type="domain" description="Insertion element IS150 protein InsJ-like helix-turn-helix" evidence="2">
    <location>
        <begin position="131"/>
        <end position="183"/>
    </location>
</feature>
<dbReference type="GO" id="GO:0043565">
    <property type="term" value="F:sequence-specific DNA binding"/>
    <property type="evidence" value="ECO:0007669"/>
    <property type="project" value="InterPro"/>
</dbReference>
<dbReference type="InterPro" id="IPR010921">
    <property type="entry name" value="Trp_repressor/repl_initiator"/>
</dbReference>
<comment type="similarity">
    <text evidence="1">Belongs to the IS150/IS1296 orfA family.</text>
</comment>
<dbReference type="EMBL" id="JACJVP010000044">
    <property type="protein sequence ID" value="MBB6674235.1"/>
    <property type="molecule type" value="Genomic_DNA"/>
</dbReference>
<accession>A0A7X0RXL5</accession>
<dbReference type="Pfam" id="PF13518">
    <property type="entry name" value="HTH_28"/>
    <property type="match status" value="2"/>
</dbReference>
<evidence type="ECO:0000256" key="1">
    <source>
        <dbReference type="ARBA" id="ARBA00038232"/>
    </source>
</evidence>
<evidence type="ECO:0000313" key="3">
    <source>
        <dbReference type="EMBL" id="MBB6674235.1"/>
    </source>
</evidence>
<dbReference type="InterPro" id="IPR036388">
    <property type="entry name" value="WH-like_DNA-bd_sf"/>
</dbReference>
<protein>
    <submittedName>
        <fullName evidence="3">Helix-turn-helix domain-containing protein</fullName>
    </submittedName>
</protein>
<proteinExistence type="inferred from homology"/>
<comment type="caution">
    <text evidence="3">The sequence shown here is derived from an EMBL/GenBank/DDBJ whole genome shotgun (WGS) entry which is preliminary data.</text>
</comment>
<dbReference type="RefSeq" id="WP_185672085.1">
    <property type="nucleotide sequence ID" value="NZ_JACJVP010000044.1"/>
</dbReference>
<keyword evidence="4" id="KW-1185">Reference proteome</keyword>
<dbReference type="PANTHER" id="PTHR33795:SF1">
    <property type="entry name" value="INSERTION ELEMENT IS150 PROTEIN INSJ"/>
    <property type="match status" value="1"/>
</dbReference>
<sequence>MAKKNEYSAGAKLRILRELESGEGTRMEVARKHNISVQTLVTWRHRYERYGMNGLEIQARNRRYSADLKMKAVEDYLSGQYSQYELIDKYQIASRTQLKNWIDKYNRHSSYKSVDEGANAMTKGRSTTWQERIEIVLYCTANQRDYGKTAAQFKVSYNQVYQWVKKHEEGGEDALQDGRGRKKAPEEL</sequence>
<name>A0A7X0RXL5_9BACL</name>
<dbReference type="Proteomes" id="UP000547209">
    <property type="component" value="Unassembled WGS sequence"/>
</dbReference>
<evidence type="ECO:0000259" key="2">
    <source>
        <dbReference type="Pfam" id="PF13518"/>
    </source>
</evidence>
<evidence type="ECO:0000313" key="4">
    <source>
        <dbReference type="Proteomes" id="UP000547209"/>
    </source>
</evidence>